<proteinExistence type="predicted"/>
<dbReference type="Proteomes" id="UP000297229">
    <property type="component" value="Unassembled WGS sequence"/>
</dbReference>
<evidence type="ECO:0000313" key="4">
    <source>
        <dbReference type="Proteomes" id="UP000297229"/>
    </source>
</evidence>
<dbReference type="EMBL" id="PQXM01000264">
    <property type="protein sequence ID" value="TGO74644.1"/>
    <property type="molecule type" value="Genomic_DNA"/>
</dbReference>
<gene>
    <name evidence="3" type="ORF">BELL_0265g00010</name>
</gene>
<evidence type="ECO:0000313" key="3">
    <source>
        <dbReference type="EMBL" id="TGO74644.1"/>
    </source>
</evidence>
<evidence type="ECO:0000256" key="1">
    <source>
        <dbReference type="SAM" id="Coils"/>
    </source>
</evidence>
<feature type="region of interest" description="Disordered" evidence="2">
    <location>
        <begin position="87"/>
        <end position="113"/>
    </location>
</feature>
<feature type="compositionally biased region" description="Polar residues" evidence="2">
    <location>
        <begin position="94"/>
        <end position="106"/>
    </location>
</feature>
<keyword evidence="4" id="KW-1185">Reference proteome</keyword>
<organism evidence="3 4">
    <name type="scientific">Botrytis elliptica</name>
    <dbReference type="NCBI Taxonomy" id="278938"/>
    <lineage>
        <taxon>Eukaryota</taxon>
        <taxon>Fungi</taxon>
        <taxon>Dikarya</taxon>
        <taxon>Ascomycota</taxon>
        <taxon>Pezizomycotina</taxon>
        <taxon>Leotiomycetes</taxon>
        <taxon>Helotiales</taxon>
        <taxon>Sclerotiniaceae</taxon>
        <taxon>Botrytis</taxon>
    </lineage>
</organism>
<reference evidence="3 4" key="1">
    <citation type="submission" date="2017-12" db="EMBL/GenBank/DDBJ databases">
        <title>Comparative genomics of Botrytis spp.</title>
        <authorList>
            <person name="Valero-Jimenez C.A."/>
            <person name="Tapia P."/>
            <person name="Veloso J."/>
            <person name="Silva-Moreno E."/>
            <person name="Staats M."/>
            <person name="Valdes J.H."/>
            <person name="Van Kan J.A.L."/>
        </authorList>
    </citation>
    <scope>NUCLEOTIDE SEQUENCE [LARGE SCALE GENOMIC DNA]</scope>
    <source>
        <strain evidence="3 4">Be9601</strain>
    </source>
</reference>
<accession>A0A4Z1JMU6</accession>
<dbReference type="AlphaFoldDB" id="A0A4Z1JMU6"/>
<keyword evidence="1" id="KW-0175">Coiled coil</keyword>
<comment type="caution">
    <text evidence="3">The sequence shown here is derived from an EMBL/GenBank/DDBJ whole genome shotgun (WGS) entry which is preliminary data.</text>
</comment>
<feature type="coiled-coil region" evidence="1">
    <location>
        <begin position="215"/>
        <end position="249"/>
    </location>
</feature>
<protein>
    <submittedName>
        <fullName evidence="3">Uncharacterized protein</fullName>
    </submittedName>
</protein>
<sequence>MKSENRKDYIYPKRRTISCHEKRQNSSWPFRKSSISSRVRLMTARFKPHSTCPSTNKTKDGECSVVDHVEDLRVGFTEAMSPCSEVLSDRPSLKKTTSSISANSGNRPPAPAFIGHDVSPLVEVDRHTGVGKCESIMADVRSIHATHPGKSEGNLPSTLNAQATPLLSHTDHEIDQNRVRTRPTRVLPREPLPNAIHVSKSTQSHDFQMASGRTLKRVEDELDQSYEELRTLKKEIVDLKEHESELLQRSQQDRKECNQAVLALQEMAFKSWRAGTWLPVDHDAIALEIFALQAEMSRWIRSATSDDSRLDDLSELFQGEYQAKDALREELSKVMVFKNDVLPEGLPQRRAKKFLLEALLAHHLFTNVFSSPFSFLGDESTSLDFIYEKGLSWNIADAHRWRSDTLRLLSPEASKNDKAEAVRLKIPPLLNDRANVQAESFFNSPARCFFVKTPELTARLRKIYQQAAGLAYHLWTRRSMLKIVTRKDLNTFFDIDDNQMSLHVSVQEDIENKLTGEPISLVLYPGVVAYGLDNCVEYEIPRPWMPAKVWLHKPLSEKLQVTVGEDLEIKG</sequence>
<evidence type="ECO:0000256" key="2">
    <source>
        <dbReference type="SAM" id="MobiDB-lite"/>
    </source>
</evidence>
<name>A0A4Z1JMU6_9HELO</name>